<dbReference type="STRING" id="197479.BFW38_11520"/>
<comment type="subcellular location">
    <subcellularLocation>
        <location evidence="1">Cell membrane</location>
        <topology evidence="1">Multi-pass membrane protein</topology>
    </subcellularLocation>
</comment>
<dbReference type="AlphaFoldDB" id="A0A1E2VAM9"/>
<organism evidence="7 8">
    <name type="scientific">Terasakiispira papahanaumokuakeensis</name>
    <dbReference type="NCBI Taxonomy" id="197479"/>
    <lineage>
        <taxon>Bacteria</taxon>
        <taxon>Pseudomonadati</taxon>
        <taxon>Pseudomonadota</taxon>
        <taxon>Gammaproteobacteria</taxon>
        <taxon>Oceanospirillales</taxon>
        <taxon>Terasakiispira</taxon>
    </lineage>
</organism>
<feature type="transmembrane region" description="Helical" evidence="6">
    <location>
        <begin position="42"/>
        <end position="66"/>
    </location>
</feature>
<dbReference type="PANTHER" id="PTHR30086:SF21">
    <property type="entry name" value="TRANSPORT PROTEIN"/>
    <property type="match status" value="1"/>
</dbReference>
<dbReference type="PANTHER" id="PTHR30086">
    <property type="entry name" value="ARGININE EXPORTER PROTEIN ARGO"/>
    <property type="match status" value="1"/>
</dbReference>
<feature type="transmembrane region" description="Helical" evidence="6">
    <location>
        <begin position="72"/>
        <end position="94"/>
    </location>
</feature>
<proteinExistence type="predicted"/>
<name>A0A1E2VAM9_9GAMM</name>
<evidence type="ECO:0000313" key="8">
    <source>
        <dbReference type="Proteomes" id="UP000094291"/>
    </source>
</evidence>
<dbReference type="InterPro" id="IPR001123">
    <property type="entry name" value="LeuE-type"/>
</dbReference>
<feature type="transmembrane region" description="Helical" evidence="6">
    <location>
        <begin position="137"/>
        <end position="155"/>
    </location>
</feature>
<feature type="transmembrane region" description="Helical" evidence="6">
    <location>
        <begin position="195"/>
        <end position="215"/>
    </location>
</feature>
<feature type="transmembrane region" description="Helical" evidence="6">
    <location>
        <begin position="161"/>
        <end position="183"/>
    </location>
</feature>
<dbReference type="GO" id="GO:0005886">
    <property type="term" value="C:plasma membrane"/>
    <property type="evidence" value="ECO:0007669"/>
    <property type="project" value="UniProtKB-SubCell"/>
</dbReference>
<comment type="caution">
    <text evidence="7">The sequence shown here is derived from an EMBL/GenBank/DDBJ whole genome shotgun (WGS) entry which is preliminary data.</text>
</comment>
<dbReference type="Pfam" id="PF01810">
    <property type="entry name" value="LysE"/>
    <property type="match status" value="1"/>
</dbReference>
<dbReference type="EMBL" id="MDTQ01000001">
    <property type="protein sequence ID" value="ODC04068.1"/>
    <property type="molecule type" value="Genomic_DNA"/>
</dbReference>
<keyword evidence="8" id="KW-1185">Reference proteome</keyword>
<evidence type="ECO:0000256" key="3">
    <source>
        <dbReference type="ARBA" id="ARBA00022692"/>
    </source>
</evidence>
<keyword evidence="5 6" id="KW-0472">Membrane</keyword>
<accession>A0A1E2VAM9</accession>
<keyword evidence="4 6" id="KW-1133">Transmembrane helix</keyword>
<evidence type="ECO:0000256" key="4">
    <source>
        <dbReference type="ARBA" id="ARBA00022989"/>
    </source>
</evidence>
<evidence type="ECO:0000256" key="5">
    <source>
        <dbReference type="ARBA" id="ARBA00023136"/>
    </source>
</evidence>
<dbReference type="Proteomes" id="UP000094291">
    <property type="component" value="Unassembled WGS sequence"/>
</dbReference>
<gene>
    <name evidence="7" type="ORF">BFW38_11520</name>
</gene>
<evidence type="ECO:0000256" key="1">
    <source>
        <dbReference type="ARBA" id="ARBA00004651"/>
    </source>
</evidence>
<reference evidence="7 8" key="1">
    <citation type="submission" date="2016-08" db="EMBL/GenBank/DDBJ databases">
        <authorList>
            <person name="Seilhamer J.J."/>
        </authorList>
    </citation>
    <scope>NUCLEOTIDE SEQUENCE [LARGE SCALE GENOMIC DNA]</scope>
    <source>
        <strain evidence="7 8">PH27A</strain>
    </source>
</reference>
<dbReference type="GO" id="GO:0015171">
    <property type="term" value="F:amino acid transmembrane transporter activity"/>
    <property type="evidence" value="ECO:0007669"/>
    <property type="project" value="TreeGrafter"/>
</dbReference>
<dbReference type="OrthoDB" id="9804822at2"/>
<evidence type="ECO:0000256" key="2">
    <source>
        <dbReference type="ARBA" id="ARBA00022475"/>
    </source>
</evidence>
<keyword evidence="2" id="KW-1003">Cell membrane</keyword>
<protein>
    <submittedName>
        <fullName evidence="7">Lysine transporter LysE</fullName>
    </submittedName>
</protein>
<sequence length="216" mass="23419">MTGYWSEFSSLALIHLMAVLMPGPDFAITVRQSLRYGIRVGILTALGIGLGLSVHVAYTLVGVSALMKSWPWLMTAAELLGAGYLIFLGGRLLVSRAASINPLAAEAADLSSSTIPPPSWRQALMIGVMTNATNPKATLFFLAIFTTIVSPSTPFMIQLGYGAWMCSINALWFMCVAIFFAQAKVRQYFLKMGHWLERIVGLLLIGFAVRLVTAVA</sequence>
<feature type="transmembrane region" description="Helical" evidence="6">
    <location>
        <begin position="12"/>
        <end position="30"/>
    </location>
</feature>
<evidence type="ECO:0000313" key="7">
    <source>
        <dbReference type="EMBL" id="ODC04068.1"/>
    </source>
</evidence>
<evidence type="ECO:0000256" key="6">
    <source>
        <dbReference type="SAM" id="Phobius"/>
    </source>
</evidence>
<keyword evidence="3 6" id="KW-0812">Transmembrane</keyword>
<dbReference type="PIRSF" id="PIRSF006324">
    <property type="entry name" value="LeuE"/>
    <property type="match status" value="1"/>
</dbReference>
<dbReference type="RefSeq" id="WP_068998864.1">
    <property type="nucleotide sequence ID" value="NZ_MDTQ01000001.1"/>
</dbReference>